<protein>
    <recommendedName>
        <fullName evidence="5">Glycosyl transferase family 9</fullName>
    </recommendedName>
</protein>
<dbReference type="GO" id="GO:0005829">
    <property type="term" value="C:cytosol"/>
    <property type="evidence" value="ECO:0007669"/>
    <property type="project" value="TreeGrafter"/>
</dbReference>
<dbReference type="AlphaFoldDB" id="A0A150XL36"/>
<comment type="caution">
    <text evidence="3">The sequence shown here is derived from an EMBL/GenBank/DDBJ whole genome shotgun (WGS) entry which is preliminary data.</text>
</comment>
<evidence type="ECO:0008006" key="5">
    <source>
        <dbReference type="Google" id="ProtNLM"/>
    </source>
</evidence>
<reference evidence="3 4" key="1">
    <citation type="submission" date="2016-01" db="EMBL/GenBank/DDBJ databases">
        <title>Genome sequencing of Roseivirga seohaensis SW-152.</title>
        <authorList>
            <person name="Selvaratnam C."/>
            <person name="Thevarajoo S."/>
            <person name="Goh K.M."/>
            <person name="Ee R."/>
            <person name="Chan K.-G."/>
            <person name="Chong C.S."/>
        </authorList>
    </citation>
    <scope>NUCLEOTIDE SEQUENCE [LARGE SCALE GENOMIC DNA]</scope>
    <source>
        <strain evidence="3 4">SW-152</strain>
    </source>
</reference>
<evidence type="ECO:0000313" key="3">
    <source>
        <dbReference type="EMBL" id="KYG79448.1"/>
    </source>
</evidence>
<sequence length="332" mass="38590">MAKHFKESNSCKPLKKILFIRLQAIGDSIITYPYIREFTDRNPSFEVHFLTRSSASDIPKFLKFFTRVWVLQGKRRPIHRLPYVSLLLPLLLWQRFDVVCDLQNNRESRLIRRLLFPKKYSAFDVYSPIPAGERVYNAINELGLNFSKPNFRPYVLNKPPIYEFDKDTLKVVINPAGFYSSRNWPYKYYVEWATAFLQHSKKKVQFVLIGIDRVEKFANSFSLQFPEHTVNLVNKTSLSEAFVLIQRIDFMLSEDSGLMHMAWVSGVKTLAIFGSTRSDWSGPLGPHSILLDSSDMECGNCMLPTCKFGDNRCLTRYTPQIVLEKTFQLLNT</sequence>
<dbReference type="PANTHER" id="PTHR30160">
    <property type="entry name" value="TETRAACYLDISACCHARIDE 4'-KINASE-RELATED"/>
    <property type="match status" value="1"/>
</dbReference>
<organism evidence="3 4">
    <name type="scientific">Roseivirga seohaensis</name>
    <dbReference type="NCBI Taxonomy" id="1914963"/>
    <lineage>
        <taxon>Bacteria</taxon>
        <taxon>Pseudomonadati</taxon>
        <taxon>Bacteroidota</taxon>
        <taxon>Cytophagia</taxon>
        <taxon>Cytophagales</taxon>
        <taxon>Roseivirgaceae</taxon>
        <taxon>Roseivirga</taxon>
    </lineage>
</organism>
<gene>
    <name evidence="3" type="ORF">AWW67_13850</name>
</gene>
<proteinExistence type="predicted"/>
<evidence type="ECO:0000313" key="4">
    <source>
        <dbReference type="Proteomes" id="UP000075663"/>
    </source>
</evidence>
<dbReference type="STRING" id="1914963.AWW67_13850"/>
<dbReference type="CDD" id="cd03789">
    <property type="entry name" value="GT9_LPS_heptosyltransferase"/>
    <property type="match status" value="1"/>
</dbReference>
<keyword evidence="2" id="KW-0808">Transferase</keyword>
<dbReference type="InterPro" id="IPR002201">
    <property type="entry name" value="Glyco_trans_9"/>
</dbReference>
<name>A0A150XL36_9BACT</name>
<dbReference type="RefSeq" id="WP_062303616.1">
    <property type="nucleotide sequence ID" value="NZ_LRPB01000049.1"/>
</dbReference>
<accession>A0A150XL36</accession>
<dbReference type="Proteomes" id="UP000075663">
    <property type="component" value="Unassembled WGS sequence"/>
</dbReference>
<dbReference type="Pfam" id="PF01075">
    <property type="entry name" value="Glyco_transf_9"/>
    <property type="match status" value="1"/>
</dbReference>
<evidence type="ECO:0000256" key="2">
    <source>
        <dbReference type="ARBA" id="ARBA00022679"/>
    </source>
</evidence>
<evidence type="ECO:0000256" key="1">
    <source>
        <dbReference type="ARBA" id="ARBA00022676"/>
    </source>
</evidence>
<dbReference type="InterPro" id="IPR051199">
    <property type="entry name" value="LPS_LOS_Heptosyltrfase"/>
</dbReference>
<dbReference type="GO" id="GO:0009244">
    <property type="term" value="P:lipopolysaccharide core region biosynthetic process"/>
    <property type="evidence" value="ECO:0007669"/>
    <property type="project" value="TreeGrafter"/>
</dbReference>
<dbReference type="Gene3D" id="3.40.50.2000">
    <property type="entry name" value="Glycogen Phosphorylase B"/>
    <property type="match status" value="2"/>
</dbReference>
<dbReference type="GO" id="GO:0008713">
    <property type="term" value="F:ADP-heptose-lipopolysaccharide heptosyltransferase activity"/>
    <property type="evidence" value="ECO:0007669"/>
    <property type="project" value="TreeGrafter"/>
</dbReference>
<dbReference type="PANTHER" id="PTHR30160:SF1">
    <property type="entry name" value="LIPOPOLYSACCHARIDE 1,2-N-ACETYLGLUCOSAMINETRANSFERASE-RELATED"/>
    <property type="match status" value="1"/>
</dbReference>
<keyword evidence="1" id="KW-0328">Glycosyltransferase</keyword>
<dbReference type="EMBL" id="LRPB01000049">
    <property type="protein sequence ID" value="KYG79448.1"/>
    <property type="molecule type" value="Genomic_DNA"/>
</dbReference>
<dbReference type="SUPFAM" id="SSF53756">
    <property type="entry name" value="UDP-Glycosyltransferase/glycogen phosphorylase"/>
    <property type="match status" value="1"/>
</dbReference>